<evidence type="ECO:0000313" key="16">
    <source>
        <dbReference type="Proteomes" id="UP000053660"/>
    </source>
</evidence>
<evidence type="ECO:0000256" key="8">
    <source>
        <dbReference type="ARBA" id="ARBA00022692"/>
    </source>
</evidence>
<keyword evidence="12" id="KW-0443">Lipid metabolism</keyword>
<sequence length="89" mass="9804">MIRRELLMLGGFIDCSKESIRYVLSEKNTGKAVVLVVGGAEEALDAHPKLHKLKLLSRKGFVKEAIRSGASLVPVYSFGENDIFTQVNL</sequence>
<keyword evidence="14 15" id="KW-0012">Acyltransferase</keyword>
<dbReference type="EMBL" id="KN595415">
    <property type="protein sequence ID" value="KHJ81013.1"/>
    <property type="molecule type" value="Genomic_DNA"/>
</dbReference>
<comment type="subcellular location">
    <subcellularLocation>
        <location evidence="1">Endoplasmic reticulum membrane</location>
        <topology evidence="1">Multi-pass membrane protein</topology>
    </subcellularLocation>
</comment>
<keyword evidence="11" id="KW-1133">Transmembrane helix</keyword>
<comment type="similarity">
    <text evidence="4">Belongs to the diacylglycerol acyltransferase family.</text>
</comment>
<reference evidence="15 16" key="1">
    <citation type="submission" date="2014-03" db="EMBL/GenBank/DDBJ databases">
        <title>Draft genome of the hookworm Oesophagostomum dentatum.</title>
        <authorList>
            <person name="Mitreva M."/>
        </authorList>
    </citation>
    <scope>NUCLEOTIDE SEQUENCE [LARGE SCALE GENOMIC DNA]</scope>
    <source>
        <strain evidence="15 16">OD-Hann</strain>
    </source>
</reference>
<evidence type="ECO:0000256" key="14">
    <source>
        <dbReference type="ARBA" id="ARBA00023315"/>
    </source>
</evidence>
<keyword evidence="6" id="KW-0444">Lipid biosynthesis</keyword>
<evidence type="ECO:0000256" key="3">
    <source>
        <dbReference type="ARBA" id="ARBA00005189"/>
    </source>
</evidence>
<keyword evidence="13" id="KW-0472">Membrane</keyword>
<evidence type="ECO:0000313" key="15">
    <source>
        <dbReference type="EMBL" id="KHJ81013.1"/>
    </source>
</evidence>
<evidence type="ECO:0000256" key="2">
    <source>
        <dbReference type="ARBA" id="ARBA00004771"/>
    </source>
</evidence>
<keyword evidence="16" id="KW-1185">Reference proteome</keyword>
<dbReference type="PANTHER" id="PTHR12317:SF0">
    <property type="entry name" value="ACYLTRANSFERASE"/>
    <property type="match status" value="1"/>
</dbReference>
<organism evidence="15 16">
    <name type="scientific">Oesophagostomum dentatum</name>
    <name type="common">Nodular worm</name>
    <dbReference type="NCBI Taxonomy" id="61180"/>
    <lineage>
        <taxon>Eukaryota</taxon>
        <taxon>Metazoa</taxon>
        <taxon>Ecdysozoa</taxon>
        <taxon>Nematoda</taxon>
        <taxon>Chromadorea</taxon>
        <taxon>Rhabditida</taxon>
        <taxon>Rhabditina</taxon>
        <taxon>Rhabditomorpha</taxon>
        <taxon>Strongyloidea</taxon>
        <taxon>Strongylidae</taxon>
        <taxon>Oesophagostomum</taxon>
    </lineage>
</organism>
<dbReference type="Pfam" id="PF03982">
    <property type="entry name" value="DAGAT"/>
    <property type="match status" value="1"/>
</dbReference>
<evidence type="ECO:0000256" key="1">
    <source>
        <dbReference type="ARBA" id="ARBA00004477"/>
    </source>
</evidence>
<proteinExistence type="inferred from homology"/>
<evidence type="ECO:0000256" key="5">
    <source>
        <dbReference type="ARBA" id="ARBA00013244"/>
    </source>
</evidence>
<keyword evidence="10" id="KW-0256">Endoplasmic reticulum</keyword>
<evidence type="ECO:0000256" key="6">
    <source>
        <dbReference type="ARBA" id="ARBA00022516"/>
    </source>
</evidence>
<comment type="pathway">
    <text evidence="2">Glycerolipid metabolism; triacylglycerol biosynthesis.</text>
</comment>
<dbReference type="GO" id="GO:0019432">
    <property type="term" value="P:triglyceride biosynthetic process"/>
    <property type="evidence" value="ECO:0007669"/>
    <property type="project" value="TreeGrafter"/>
</dbReference>
<dbReference type="GO" id="GO:0006071">
    <property type="term" value="P:glycerol metabolic process"/>
    <property type="evidence" value="ECO:0007669"/>
    <property type="project" value="UniProtKB-KW"/>
</dbReference>
<gene>
    <name evidence="15" type="ORF">OESDEN_19305</name>
</gene>
<evidence type="ECO:0000256" key="12">
    <source>
        <dbReference type="ARBA" id="ARBA00023098"/>
    </source>
</evidence>
<dbReference type="GO" id="GO:0004144">
    <property type="term" value="F:diacylglycerol O-acyltransferase activity"/>
    <property type="evidence" value="ECO:0007669"/>
    <property type="project" value="UniProtKB-EC"/>
</dbReference>
<protein>
    <recommendedName>
        <fullName evidence="5">diacylglycerol O-acyltransferase</fullName>
        <ecNumber evidence="5">2.3.1.20</ecNumber>
    </recommendedName>
</protein>
<dbReference type="AlphaFoldDB" id="A0A0B1S6N7"/>
<dbReference type="PANTHER" id="PTHR12317">
    <property type="entry name" value="DIACYLGLYCEROL O-ACYLTRANSFERASE"/>
    <property type="match status" value="1"/>
</dbReference>
<dbReference type="GO" id="GO:0005789">
    <property type="term" value="C:endoplasmic reticulum membrane"/>
    <property type="evidence" value="ECO:0007669"/>
    <property type="project" value="UniProtKB-SubCell"/>
</dbReference>
<comment type="pathway">
    <text evidence="3">Lipid metabolism.</text>
</comment>
<name>A0A0B1S6N7_OESDE</name>
<evidence type="ECO:0000256" key="4">
    <source>
        <dbReference type="ARBA" id="ARBA00005420"/>
    </source>
</evidence>
<dbReference type="InterPro" id="IPR007130">
    <property type="entry name" value="DAGAT"/>
</dbReference>
<dbReference type="Proteomes" id="UP000053660">
    <property type="component" value="Unassembled WGS sequence"/>
</dbReference>
<evidence type="ECO:0000256" key="9">
    <source>
        <dbReference type="ARBA" id="ARBA00022798"/>
    </source>
</evidence>
<dbReference type="EC" id="2.3.1.20" evidence="5"/>
<evidence type="ECO:0000256" key="10">
    <source>
        <dbReference type="ARBA" id="ARBA00022824"/>
    </source>
</evidence>
<accession>A0A0B1S6N7</accession>
<evidence type="ECO:0000256" key="11">
    <source>
        <dbReference type="ARBA" id="ARBA00022989"/>
    </source>
</evidence>
<dbReference type="OrthoDB" id="264532at2759"/>
<evidence type="ECO:0000256" key="13">
    <source>
        <dbReference type="ARBA" id="ARBA00023136"/>
    </source>
</evidence>
<keyword evidence="7 15" id="KW-0808">Transferase</keyword>
<keyword evidence="8" id="KW-0812">Transmembrane</keyword>
<evidence type="ECO:0000256" key="7">
    <source>
        <dbReference type="ARBA" id="ARBA00022679"/>
    </source>
</evidence>
<keyword evidence="9" id="KW-0319">Glycerol metabolism</keyword>